<dbReference type="GO" id="GO:0016020">
    <property type="term" value="C:membrane"/>
    <property type="evidence" value="ECO:0007669"/>
    <property type="project" value="InterPro"/>
</dbReference>
<dbReference type="Proteomes" id="UP000294933">
    <property type="component" value="Unassembled WGS sequence"/>
</dbReference>
<evidence type="ECO:0000313" key="2">
    <source>
        <dbReference type="Proteomes" id="UP000294933"/>
    </source>
</evidence>
<reference evidence="1 2" key="1">
    <citation type="submission" date="2018-06" db="EMBL/GenBank/DDBJ databases">
        <title>A transcriptomic atlas of mushroom development highlights an independent origin of complex multicellularity.</title>
        <authorList>
            <consortium name="DOE Joint Genome Institute"/>
            <person name="Krizsan K."/>
            <person name="Almasi E."/>
            <person name="Merenyi Z."/>
            <person name="Sahu N."/>
            <person name="Viragh M."/>
            <person name="Koszo T."/>
            <person name="Mondo S."/>
            <person name="Kiss B."/>
            <person name="Balint B."/>
            <person name="Kues U."/>
            <person name="Barry K."/>
            <person name="Hegedus J.C."/>
            <person name="Henrissat B."/>
            <person name="Johnson J."/>
            <person name="Lipzen A."/>
            <person name="Ohm R."/>
            <person name="Nagy I."/>
            <person name="Pangilinan J."/>
            <person name="Yan J."/>
            <person name="Xiong Y."/>
            <person name="Grigoriev I.V."/>
            <person name="Hibbett D.S."/>
            <person name="Nagy L.G."/>
        </authorList>
    </citation>
    <scope>NUCLEOTIDE SEQUENCE [LARGE SCALE GENOMIC DNA]</scope>
    <source>
        <strain evidence="1 2">SZMC22713</strain>
    </source>
</reference>
<evidence type="ECO:0000313" key="1">
    <source>
        <dbReference type="EMBL" id="TDL22556.1"/>
    </source>
</evidence>
<dbReference type="GO" id="GO:0006044">
    <property type="term" value="P:N-acetylglucosamine metabolic process"/>
    <property type="evidence" value="ECO:0007669"/>
    <property type="project" value="TreeGrafter"/>
</dbReference>
<dbReference type="GO" id="GO:0003830">
    <property type="term" value="F:beta-1,4-mannosylglycoprotein 4-beta-N-acetylglucosaminyltransferase activity"/>
    <property type="evidence" value="ECO:0007669"/>
    <property type="project" value="InterPro"/>
</dbReference>
<organism evidence="1 2">
    <name type="scientific">Rickenella mellea</name>
    <dbReference type="NCBI Taxonomy" id="50990"/>
    <lineage>
        <taxon>Eukaryota</taxon>
        <taxon>Fungi</taxon>
        <taxon>Dikarya</taxon>
        <taxon>Basidiomycota</taxon>
        <taxon>Agaricomycotina</taxon>
        <taxon>Agaricomycetes</taxon>
        <taxon>Hymenochaetales</taxon>
        <taxon>Rickenellaceae</taxon>
        <taxon>Rickenella</taxon>
    </lineage>
</organism>
<gene>
    <name evidence="1" type="ORF">BD410DRAFT_770086</name>
</gene>
<accession>A0A4Y7Q5H8</accession>
<proteinExistence type="predicted"/>
<dbReference type="AlphaFoldDB" id="A0A4Y7Q5H8"/>
<dbReference type="VEuPathDB" id="FungiDB:BD410DRAFT_770086"/>
<dbReference type="EMBL" id="ML170174">
    <property type="protein sequence ID" value="TDL22556.1"/>
    <property type="molecule type" value="Genomic_DNA"/>
</dbReference>
<keyword evidence="2" id="KW-1185">Reference proteome</keyword>
<dbReference type="Pfam" id="PF04724">
    <property type="entry name" value="Glyco_transf_17"/>
    <property type="match status" value="1"/>
</dbReference>
<dbReference type="InterPro" id="IPR006813">
    <property type="entry name" value="Glyco_trans_17"/>
</dbReference>
<keyword evidence="1" id="KW-0808">Transferase</keyword>
<dbReference type="OrthoDB" id="6474464at2759"/>
<dbReference type="PANTHER" id="PTHR12224">
    <property type="entry name" value="BETA-1,4-MANNOSYL-GLYCOPROTEIN BETA-1,4-N-ACETYLGLUCOSAMINYL-TRANSFERASE"/>
    <property type="match status" value="1"/>
</dbReference>
<name>A0A4Y7Q5H8_9AGAM</name>
<protein>
    <submittedName>
        <fullName evidence="1">Glycosyltransferase family 17 protein</fullName>
    </submittedName>
</protein>
<sequence length="364" mass="42397">MLAGRRRFFALCTVLTLFLVVIARYRYQLQNLLSYASRPLWDTSDGPRQILPHYHADGIEIDEKLCQLHGWKRRAERDAPQLWDAVLFSGELDLLEIRMHELRHVVDKFFILESNRTFTGLPKPLYFANARQRFAAFEGKIVYTSLPGPSSESFKTAEDRDPWKWENHQRDTLSQSIRNELRSMPRAPLVLMSDVDEIPSAHTMALLRGCAFQSPLHLQMREYLYSFEWPRGWLSWRAQVHEWGDRSYYRHSMAGDVAIADAGWHCSFCFRKLDQMIMKMQGYSHADRIGGDKSLLSPERIQKVICQGKDIFNMLPEAYSYKDMIQLMNPEPSKSIVGLPRFLIENADRFRFLLPGGCKREDGA</sequence>
<dbReference type="PANTHER" id="PTHR12224:SF0">
    <property type="entry name" value="BETA-1,4-MANNOSYL-GLYCOPROTEIN 4-BETA-N-ACETYLGLUCOSAMINYLTRANSFERASE"/>
    <property type="match status" value="1"/>
</dbReference>
<dbReference type="STRING" id="50990.A0A4Y7Q5H8"/>